<keyword evidence="21" id="KW-1185">Reference proteome</keyword>
<evidence type="ECO:0000256" key="13">
    <source>
        <dbReference type="ARBA" id="ARBA00023209"/>
    </source>
</evidence>
<dbReference type="EMBL" id="CP060139">
    <property type="protein sequence ID" value="QNR24428.1"/>
    <property type="molecule type" value="Genomic_DNA"/>
</dbReference>
<organism evidence="20 21">
    <name type="scientific">Croceimicrobium hydrocarbonivorans</name>
    <dbReference type="NCBI Taxonomy" id="2761580"/>
    <lineage>
        <taxon>Bacteria</taxon>
        <taxon>Pseudomonadati</taxon>
        <taxon>Bacteroidota</taxon>
        <taxon>Flavobacteriia</taxon>
        <taxon>Flavobacteriales</taxon>
        <taxon>Owenweeksiaceae</taxon>
        <taxon>Croceimicrobium</taxon>
    </lineage>
</organism>
<dbReference type="GO" id="GO:0005886">
    <property type="term" value="C:plasma membrane"/>
    <property type="evidence" value="ECO:0007669"/>
    <property type="project" value="UniProtKB-SubCell"/>
</dbReference>
<comment type="subcellular location">
    <subcellularLocation>
        <location evidence="1">Cell membrane</location>
        <topology evidence="1">Multi-pass membrane protein</topology>
    </subcellularLocation>
</comment>
<dbReference type="CDD" id="cd14265">
    <property type="entry name" value="UDPK_IM_like"/>
    <property type="match status" value="1"/>
</dbReference>
<dbReference type="GO" id="GO:0016301">
    <property type="term" value="F:kinase activity"/>
    <property type="evidence" value="ECO:0007669"/>
    <property type="project" value="UniProtKB-KW"/>
</dbReference>
<evidence type="ECO:0000313" key="21">
    <source>
        <dbReference type="Proteomes" id="UP000516305"/>
    </source>
</evidence>
<evidence type="ECO:0000256" key="12">
    <source>
        <dbReference type="ARBA" id="ARBA00023136"/>
    </source>
</evidence>
<dbReference type="Proteomes" id="UP000516305">
    <property type="component" value="Chromosome"/>
</dbReference>
<accession>A0A7H0VFD0</accession>
<evidence type="ECO:0000256" key="15">
    <source>
        <dbReference type="PIRSR" id="PIRSR600829-1"/>
    </source>
</evidence>
<name>A0A7H0VFD0_9FLAO</name>
<dbReference type="KEGG" id="chyd:H4K34_00895"/>
<evidence type="ECO:0000256" key="18">
    <source>
        <dbReference type="PIRSR" id="PIRSR600829-4"/>
    </source>
</evidence>
<feature type="transmembrane region" description="Helical" evidence="19">
    <location>
        <begin position="93"/>
        <end position="114"/>
    </location>
</feature>
<keyword evidence="18" id="KW-0479">Metal-binding</keyword>
<dbReference type="InterPro" id="IPR000829">
    <property type="entry name" value="DAGK"/>
</dbReference>
<keyword evidence="4" id="KW-0444">Lipid biosynthesis</keyword>
<feature type="binding site" evidence="17">
    <location>
        <begin position="82"/>
        <end position="84"/>
    </location>
    <ligand>
        <name>ATP</name>
        <dbReference type="ChEBI" id="CHEBI:30616"/>
    </ligand>
</feature>
<dbReference type="GO" id="GO:0008654">
    <property type="term" value="P:phospholipid biosynthetic process"/>
    <property type="evidence" value="ECO:0007669"/>
    <property type="project" value="UniProtKB-KW"/>
</dbReference>
<protein>
    <submittedName>
        <fullName evidence="20">Diacylglycerol kinase family protein</fullName>
    </submittedName>
</protein>
<dbReference type="GO" id="GO:0046872">
    <property type="term" value="F:metal ion binding"/>
    <property type="evidence" value="ECO:0007669"/>
    <property type="project" value="UniProtKB-KW"/>
</dbReference>
<evidence type="ECO:0000313" key="20">
    <source>
        <dbReference type="EMBL" id="QNR24428.1"/>
    </source>
</evidence>
<evidence type="ECO:0000256" key="5">
    <source>
        <dbReference type="ARBA" id="ARBA00022679"/>
    </source>
</evidence>
<evidence type="ECO:0000256" key="1">
    <source>
        <dbReference type="ARBA" id="ARBA00004651"/>
    </source>
</evidence>
<keyword evidence="12 19" id="KW-0472">Membrane</keyword>
<feature type="binding site" evidence="17">
    <location>
        <begin position="91"/>
        <end position="92"/>
    </location>
    <ligand>
        <name>ATP</name>
        <dbReference type="ChEBI" id="CHEBI:30616"/>
    </ligand>
</feature>
<keyword evidence="18" id="KW-0460">Magnesium</keyword>
<feature type="binding site" evidence="18">
    <location>
        <position position="73"/>
    </location>
    <ligand>
        <name>a divalent metal cation</name>
        <dbReference type="ChEBI" id="CHEBI:60240"/>
    </ligand>
</feature>
<evidence type="ECO:0000256" key="19">
    <source>
        <dbReference type="SAM" id="Phobius"/>
    </source>
</evidence>
<evidence type="ECO:0000256" key="3">
    <source>
        <dbReference type="ARBA" id="ARBA00022475"/>
    </source>
</evidence>
<dbReference type="GO" id="GO:0005524">
    <property type="term" value="F:ATP binding"/>
    <property type="evidence" value="ECO:0007669"/>
    <property type="project" value="UniProtKB-KW"/>
</dbReference>
<comment type="cofactor">
    <cofactor evidence="18">
        <name>Mg(2+)</name>
        <dbReference type="ChEBI" id="CHEBI:18420"/>
    </cofactor>
    <text evidence="18">Mn(2+), Zn(2+), Cd(2+) and Co(2+) support activity to lesser extents.</text>
</comment>
<keyword evidence="11" id="KW-0443">Lipid metabolism</keyword>
<evidence type="ECO:0000256" key="2">
    <source>
        <dbReference type="ARBA" id="ARBA00005967"/>
    </source>
</evidence>
<dbReference type="InterPro" id="IPR036945">
    <property type="entry name" value="DAGK_sf"/>
</dbReference>
<dbReference type="AlphaFoldDB" id="A0A7H0VFD0"/>
<evidence type="ECO:0000256" key="4">
    <source>
        <dbReference type="ARBA" id="ARBA00022516"/>
    </source>
</evidence>
<evidence type="ECO:0000256" key="7">
    <source>
        <dbReference type="ARBA" id="ARBA00022741"/>
    </source>
</evidence>
<dbReference type="Gene3D" id="1.10.287.3610">
    <property type="match status" value="1"/>
</dbReference>
<evidence type="ECO:0000256" key="17">
    <source>
        <dbReference type="PIRSR" id="PIRSR600829-3"/>
    </source>
</evidence>
<evidence type="ECO:0000256" key="8">
    <source>
        <dbReference type="ARBA" id="ARBA00022777"/>
    </source>
</evidence>
<keyword evidence="10 19" id="KW-1133">Transmembrane helix</keyword>
<dbReference type="InterPro" id="IPR033717">
    <property type="entry name" value="UDPK"/>
</dbReference>
<evidence type="ECO:0000256" key="16">
    <source>
        <dbReference type="PIRSR" id="PIRSR600829-2"/>
    </source>
</evidence>
<evidence type="ECO:0000256" key="9">
    <source>
        <dbReference type="ARBA" id="ARBA00022840"/>
    </source>
</evidence>
<dbReference type="PANTHER" id="PTHR34299:SF1">
    <property type="entry name" value="DIACYLGLYCEROL KINASE"/>
    <property type="match status" value="1"/>
</dbReference>
<evidence type="ECO:0000256" key="6">
    <source>
        <dbReference type="ARBA" id="ARBA00022692"/>
    </source>
</evidence>
<feature type="binding site" evidence="16">
    <location>
        <position position="66"/>
    </location>
    <ligand>
        <name>substrate</name>
    </ligand>
</feature>
<reference evidence="20 21" key="1">
    <citation type="submission" date="2020-08" db="EMBL/GenBank/DDBJ databases">
        <title>Croceimicrobium hydrocarbonivorans gen. nov., sp. nov., a novel marine bacterium isolated from a bacterial consortium that degrades polyethylene terephthalate.</title>
        <authorList>
            <person name="Liu R."/>
        </authorList>
    </citation>
    <scope>NUCLEOTIDE SEQUENCE [LARGE SCALE GENOMIC DNA]</scope>
    <source>
        <strain evidence="20 21">A20-9</strain>
    </source>
</reference>
<keyword evidence="3" id="KW-1003">Cell membrane</keyword>
<keyword evidence="8 20" id="KW-0418">Kinase</keyword>
<feature type="active site" description="Proton acceptor" evidence="15">
    <location>
        <position position="66"/>
    </location>
</feature>
<keyword evidence="13" id="KW-0594">Phospholipid biosynthesis</keyword>
<keyword evidence="6 19" id="KW-0812">Transmembrane</keyword>
<dbReference type="RefSeq" id="WP_210758955.1">
    <property type="nucleotide sequence ID" value="NZ_CP060139.1"/>
</dbReference>
<keyword evidence="7 17" id="KW-0547">Nucleotide-binding</keyword>
<evidence type="ECO:0000256" key="11">
    <source>
        <dbReference type="ARBA" id="ARBA00023098"/>
    </source>
</evidence>
<keyword evidence="9 17" id="KW-0067">ATP-binding</keyword>
<evidence type="ECO:0000256" key="10">
    <source>
        <dbReference type="ARBA" id="ARBA00022989"/>
    </source>
</evidence>
<proteinExistence type="inferred from homology"/>
<keyword evidence="5" id="KW-0808">Transferase</keyword>
<comment type="similarity">
    <text evidence="2">Belongs to the bacterial diacylglycerol kinase family.</text>
</comment>
<feature type="binding site" evidence="17">
    <location>
        <position position="73"/>
    </location>
    <ligand>
        <name>ATP</name>
        <dbReference type="ChEBI" id="CHEBI:30616"/>
    </ligand>
</feature>
<sequence>MGYLKKRIFAFRVAFEGLGLLFKESAHARIHLLAIVLVSSSAIYLNVSNSEWIVLILCYGAVLSLEAMNSAIEYAIDLSHPEKHPLAKKAKDIAAAAVLIAAICSVIIALIIFVPKF</sequence>
<keyword evidence="14" id="KW-1208">Phospholipid metabolism</keyword>
<gene>
    <name evidence="20" type="ORF">H4K34_00895</name>
</gene>
<dbReference type="Pfam" id="PF01219">
    <property type="entry name" value="DAGK_prokar"/>
    <property type="match status" value="1"/>
</dbReference>
<evidence type="ECO:0000256" key="14">
    <source>
        <dbReference type="ARBA" id="ARBA00023264"/>
    </source>
</evidence>
<dbReference type="PANTHER" id="PTHR34299">
    <property type="entry name" value="DIACYLGLYCEROL KINASE"/>
    <property type="match status" value="1"/>
</dbReference>